<dbReference type="Proteomes" id="UP000002258">
    <property type="component" value="Chromosome 5"/>
</dbReference>
<protein>
    <recommendedName>
        <fullName evidence="3">RRM domain-containing protein</fullName>
    </recommendedName>
</protein>
<proteinExistence type="predicted"/>
<organism evidence="4 5">
    <name type="scientific">Scheffersomyces stipitis (strain ATCC 58785 / CBS 6054 / NBRC 10063 / NRRL Y-11545)</name>
    <name type="common">Yeast</name>
    <name type="synonym">Pichia stipitis</name>
    <dbReference type="NCBI Taxonomy" id="322104"/>
    <lineage>
        <taxon>Eukaryota</taxon>
        <taxon>Fungi</taxon>
        <taxon>Dikarya</taxon>
        <taxon>Ascomycota</taxon>
        <taxon>Saccharomycotina</taxon>
        <taxon>Pichiomycetes</taxon>
        <taxon>Debaryomycetaceae</taxon>
        <taxon>Scheffersomyces</taxon>
    </lineage>
</organism>
<dbReference type="EMBL" id="CP000499">
    <property type="protein sequence ID" value="ABN67166.2"/>
    <property type="molecule type" value="Genomic_DNA"/>
</dbReference>
<gene>
    <name evidence="4" type="ORF">PICST_60162</name>
</gene>
<dbReference type="SUPFAM" id="SSF54928">
    <property type="entry name" value="RNA-binding domain, RBD"/>
    <property type="match status" value="1"/>
</dbReference>
<feature type="domain" description="RRM" evidence="3">
    <location>
        <begin position="2"/>
        <end position="76"/>
    </location>
</feature>
<dbReference type="RefSeq" id="XP_001385195.2">
    <property type="nucleotide sequence ID" value="XM_001385158.1"/>
</dbReference>
<accession>A3LVR4</accession>
<dbReference type="eggNOG" id="ENOG502S19D">
    <property type="taxonomic scope" value="Eukaryota"/>
</dbReference>
<dbReference type="OrthoDB" id="7763451at2759"/>
<dbReference type="Gene3D" id="3.30.70.330">
    <property type="match status" value="1"/>
</dbReference>
<feature type="compositionally biased region" description="Low complexity" evidence="2">
    <location>
        <begin position="263"/>
        <end position="289"/>
    </location>
</feature>
<evidence type="ECO:0000256" key="2">
    <source>
        <dbReference type="SAM" id="MobiDB-lite"/>
    </source>
</evidence>
<dbReference type="InParanoid" id="A3LVR4"/>
<keyword evidence="5" id="KW-1185">Reference proteome</keyword>
<dbReference type="SMART" id="SM00360">
    <property type="entry name" value="RRM"/>
    <property type="match status" value="1"/>
</dbReference>
<feature type="region of interest" description="Disordered" evidence="2">
    <location>
        <begin position="74"/>
        <end position="127"/>
    </location>
</feature>
<dbReference type="HOGENOM" id="CLU_074138_2_0_1"/>
<keyword evidence="1" id="KW-0694">RNA-binding</keyword>
<name>A3LVR4_PICST</name>
<dbReference type="InterPro" id="IPR012677">
    <property type="entry name" value="Nucleotide-bd_a/b_plait_sf"/>
</dbReference>
<evidence type="ECO:0000259" key="3">
    <source>
        <dbReference type="PROSITE" id="PS50102"/>
    </source>
</evidence>
<evidence type="ECO:0000256" key="1">
    <source>
        <dbReference type="PROSITE-ProRule" id="PRU00176"/>
    </source>
</evidence>
<dbReference type="KEGG" id="pic:PICST_60162"/>
<evidence type="ECO:0000313" key="5">
    <source>
        <dbReference type="Proteomes" id="UP000002258"/>
    </source>
</evidence>
<dbReference type="InterPro" id="IPR000504">
    <property type="entry name" value="RRM_dom"/>
</dbReference>
<dbReference type="OMA" id="TQEMKPR"/>
<dbReference type="GeneID" id="4839318"/>
<dbReference type="AlphaFoldDB" id="A3LVR4"/>
<dbReference type="PROSITE" id="PS50102">
    <property type="entry name" value="RRM"/>
    <property type="match status" value="1"/>
</dbReference>
<dbReference type="STRING" id="322104.A3LVR4"/>
<dbReference type="Pfam" id="PF00076">
    <property type="entry name" value="RRM_1"/>
    <property type="match status" value="1"/>
</dbReference>
<dbReference type="InterPro" id="IPR035979">
    <property type="entry name" value="RBD_domain_sf"/>
</dbReference>
<reference evidence="4 5" key="1">
    <citation type="journal article" date="2007" name="Nat. Biotechnol.">
        <title>Genome sequence of the lignocellulose-bioconverting and xylose-fermenting yeast Pichia stipitis.</title>
        <authorList>
            <person name="Jeffries T.W."/>
            <person name="Grigoriev I.V."/>
            <person name="Grimwood J."/>
            <person name="Laplaza J.M."/>
            <person name="Aerts A."/>
            <person name="Salamov A."/>
            <person name="Schmutz J."/>
            <person name="Lindquist E."/>
            <person name="Dehal P."/>
            <person name="Shapiro H."/>
            <person name="Jin Y.S."/>
            <person name="Passoth V."/>
            <person name="Richardson P.M."/>
        </authorList>
    </citation>
    <scope>NUCLEOTIDE SEQUENCE [LARGE SCALE GENOMIC DNA]</scope>
    <source>
        <strain evidence="5">ATCC 58785 / CBS 6054 / NBRC 10063 / NRRL Y-11545</strain>
    </source>
</reference>
<evidence type="ECO:0000313" key="4">
    <source>
        <dbReference type="EMBL" id="ABN67166.2"/>
    </source>
</evidence>
<sequence length="296" mass="32090">MSTVIASHVPSSISTDKLQKFFSFCGDIKSINLLEKIEKFSTYEVNFESPKAIDTALLLNEAELEGVQIKIEAGSGSSSSTKSEDAEKPPSYSAVPSKVAPLEKGEPPSGDNKIQTDVTKTGDSHYDDINQVEKPKYAIMAQLLASGYTLSDNIISRAIEVDNQKGYTSKFKSFLSDLDSKYIQSSNPESDFNKNVAVAQSKLADLQSQLYKSKYTSKFSHYFDKAASHPYGVKVHDFYKGVAQNVQDVHTEAKRLNALQKEQQAAAAASTPTSAADATSAAAAAEDAPVLPPRKE</sequence>
<dbReference type="GO" id="GO:0003723">
    <property type="term" value="F:RNA binding"/>
    <property type="evidence" value="ECO:0007669"/>
    <property type="project" value="UniProtKB-UniRule"/>
</dbReference>
<feature type="region of interest" description="Disordered" evidence="2">
    <location>
        <begin position="263"/>
        <end position="296"/>
    </location>
</feature>